<evidence type="ECO:0000313" key="3">
    <source>
        <dbReference type="Proteomes" id="UP001242480"/>
    </source>
</evidence>
<dbReference type="RefSeq" id="WP_307275973.1">
    <property type="nucleotide sequence ID" value="NZ_JAUSVX010000008.1"/>
</dbReference>
<comment type="caution">
    <text evidence="2">The sequence shown here is derived from an EMBL/GenBank/DDBJ whole genome shotgun (WGS) entry which is preliminary data.</text>
</comment>
<dbReference type="EMBL" id="JAUSVX010000008">
    <property type="protein sequence ID" value="MDQ0471220.1"/>
    <property type="molecule type" value="Genomic_DNA"/>
</dbReference>
<name>A0ABU0JAC2_9HYPH</name>
<keyword evidence="3" id="KW-1185">Reference proteome</keyword>
<sequence>MLRALRFLLPALAALLATGHAATALDIGPRAIPLKIAGVPVEVVATAAVDVQTSGDRVALRVVATGDLASIQDNVLEIARHLPLPSDACARKGANLVVNSIDAASITPAGSSVVLSMSGRVTAWACAKVLGAKMKTKITSDTVRITAPVELHQDGPQHVALRLSGQATLETGNPLTAEAASAVVGDLNARLTAALAKALDTASERAALPDLPGLSVTVEKASFEQDQSKVLLRIGGKADMTSAAFNELLDLATRKASP</sequence>
<gene>
    <name evidence="2" type="ORF">QO011_004243</name>
</gene>
<evidence type="ECO:0000256" key="1">
    <source>
        <dbReference type="SAM" id="SignalP"/>
    </source>
</evidence>
<organism evidence="2 3">
    <name type="scientific">Labrys wisconsinensis</name>
    <dbReference type="NCBI Taxonomy" id="425677"/>
    <lineage>
        <taxon>Bacteria</taxon>
        <taxon>Pseudomonadati</taxon>
        <taxon>Pseudomonadota</taxon>
        <taxon>Alphaproteobacteria</taxon>
        <taxon>Hyphomicrobiales</taxon>
        <taxon>Xanthobacteraceae</taxon>
        <taxon>Labrys</taxon>
    </lineage>
</organism>
<accession>A0ABU0JAC2</accession>
<protein>
    <recommendedName>
        <fullName evidence="4">Pilus formation protein N-terminal domain-containing protein</fullName>
    </recommendedName>
</protein>
<keyword evidence="1" id="KW-0732">Signal</keyword>
<feature type="chain" id="PRO_5047257558" description="Pilus formation protein N-terminal domain-containing protein" evidence="1">
    <location>
        <begin position="25"/>
        <end position="258"/>
    </location>
</feature>
<reference evidence="2 3" key="1">
    <citation type="submission" date="2023-07" db="EMBL/GenBank/DDBJ databases">
        <title>Genomic Encyclopedia of Type Strains, Phase IV (KMG-IV): sequencing the most valuable type-strain genomes for metagenomic binning, comparative biology and taxonomic classification.</title>
        <authorList>
            <person name="Goeker M."/>
        </authorList>
    </citation>
    <scope>NUCLEOTIDE SEQUENCE [LARGE SCALE GENOMIC DNA]</scope>
    <source>
        <strain evidence="2 3">DSM 19619</strain>
    </source>
</reference>
<evidence type="ECO:0000313" key="2">
    <source>
        <dbReference type="EMBL" id="MDQ0471220.1"/>
    </source>
</evidence>
<proteinExistence type="predicted"/>
<evidence type="ECO:0008006" key="4">
    <source>
        <dbReference type="Google" id="ProtNLM"/>
    </source>
</evidence>
<feature type="signal peptide" evidence="1">
    <location>
        <begin position="1"/>
        <end position="24"/>
    </location>
</feature>
<dbReference type="Proteomes" id="UP001242480">
    <property type="component" value="Unassembled WGS sequence"/>
</dbReference>